<gene>
    <name evidence="3" type="ORF">BCR21_14410</name>
</gene>
<protein>
    <submittedName>
        <fullName evidence="3">Uncharacterized protein</fullName>
    </submittedName>
</protein>
<evidence type="ECO:0000256" key="1">
    <source>
        <dbReference type="SAM" id="MobiDB-lite"/>
    </source>
</evidence>
<evidence type="ECO:0000256" key="2">
    <source>
        <dbReference type="SAM" id="Phobius"/>
    </source>
</evidence>
<evidence type="ECO:0000313" key="4">
    <source>
        <dbReference type="Proteomes" id="UP000094068"/>
    </source>
</evidence>
<feature type="transmembrane region" description="Helical" evidence="2">
    <location>
        <begin position="6"/>
        <end position="33"/>
    </location>
</feature>
<dbReference type="STRING" id="903984.BCR21_14410"/>
<keyword evidence="2" id="KW-0812">Transmembrane</keyword>
<evidence type="ECO:0000313" key="3">
    <source>
        <dbReference type="EMBL" id="OEG09540.1"/>
    </source>
</evidence>
<dbReference type="Proteomes" id="UP000094068">
    <property type="component" value="Unassembled WGS sequence"/>
</dbReference>
<comment type="caution">
    <text evidence="3">The sequence shown here is derived from an EMBL/GenBank/DDBJ whole genome shotgun (WGS) entry which is preliminary data.</text>
</comment>
<keyword evidence="2" id="KW-0472">Membrane</keyword>
<feature type="region of interest" description="Disordered" evidence="1">
    <location>
        <begin position="41"/>
        <end position="62"/>
    </location>
</feature>
<dbReference type="OrthoDB" id="2185338at2"/>
<feature type="transmembrane region" description="Helical" evidence="2">
    <location>
        <begin position="71"/>
        <end position="90"/>
    </location>
</feature>
<reference evidence="4" key="1">
    <citation type="submission" date="2016-09" db="EMBL/GenBank/DDBJ databases">
        <authorList>
            <person name="Gulvik C.A."/>
        </authorList>
    </citation>
    <scope>NUCLEOTIDE SEQUENCE [LARGE SCALE GENOMIC DNA]</scope>
    <source>
        <strain evidence="4">DSM 23328</strain>
    </source>
</reference>
<organism evidence="3 4">
    <name type="scientific">Enterococcus ureasiticus</name>
    <dbReference type="NCBI Taxonomy" id="903984"/>
    <lineage>
        <taxon>Bacteria</taxon>
        <taxon>Bacillati</taxon>
        <taxon>Bacillota</taxon>
        <taxon>Bacilli</taxon>
        <taxon>Lactobacillales</taxon>
        <taxon>Enterococcaceae</taxon>
        <taxon>Enterococcus</taxon>
    </lineage>
</organism>
<dbReference type="EMBL" id="MIJZ01000016">
    <property type="protein sequence ID" value="OEG09540.1"/>
    <property type="molecule type" value="Genomic_DNA"/>
</dbReference>
<dbReference type="AlphaFoldDB" id="A0A1E5GBA4"/>
<accession>A0A1E5GBA4</accession>
<name>A0A1E5GBA4_9ENTE</name>
<keyword evidence="2" id="KW-1133">Transmembrane helix</keyword>
<dbReference type="RefSeq" id="WP_069647218.1">
    <property type="nucleotide sequence ID" value="NZ_MIJZ01000016.1"/>
</dbReference>
<proteinExistence type="predicted"/>
<keyword evidence="4" id="KW-1185">Reference proteome</keyword>
<sequence>MTILDWLFIGCCSAFLVAFAIGLFSFALSFVTTKKFNELKRKRPKNKQKRKRWQRKRQQLKKKKTAQIKRGIIFIVLSILFLSGGLYARYYQLTNLSKTDGNIIVQSYFVTEEVNKTLTSLQNGSDVGESKQKLMELTSLLASYGSATPSNGLSKEGQQLLKRYYVQLREYGSNTYSLSEEQLNNQETVLTYINDLKRVEQTQKKVFKEFSVNEAALKQKK</sequence>